<gene>
    <name evidence="1" type="ORF">SAMN05421721_10968</name>
</gene>
<evidence type="ECO:0000313" key="2">
    <source>
        <dbReference type="Proteomes" id="UP000199556"/>
    </source>
</evidence>
<dbReference type="InterPro" id="IPR036249">
    <property type="entry name" value="Thioredoxin-like_sf"/>
</dbReference>
<dbReference type="Proteomes" id="UP000199556">
    <property type="component" value="Unassembled WGS sequence"/>
</dbReference>
<dbReference type="EMBL" id="FOUO01000009">
    <property type="protein sequence ID" value="SFM55159.1"/>
    <property type="molecule type" value="Genomic_DNA"/>
</dbReference>
<organism evidence="1 2">
    <name type="scientific">Ectothiorhodospira mobilis</name>
    <dbReference type="NCBI Taxonomy" id="195064"/>
    <lineage>
        <taxon>Bacteria</taxon>
        <taxon>Pseudomonadati</taxon>
        <taxon>Pseudomonadota</taxon>
        <taxon>Gammaproteobacteria</taxon>
        <taxon>Chromatiales</taxon>
        <taxon>Ectothiorhodospiraceae</taxon>
        <taxon>Ectothiorhodospira</taxon>
    </lineage>
</organism>
<keyword evidence="2" id="KW-1185">Reference proteome</keyword>
<proteinExistence type="predicted"/>
<name>A0A1I4RSL1_ECTMO</name>
<dbReference type="InterPro" id="IPR052565">
    <property type="entry name" value="Glutaredoxin-like_YDR286C"/>
</dbReference>
<dbReference type="STRING" id="195064.SAMN05421721_10968"/>
<accession>A0A1I4RSL1</accession>
<dbReference type="AlphaFoldDB" id="A0A1I4RSL1"/>
<sequence length="82" mass="9175">MSGAPLVVTVYHREGCHLCDRLLDELRPLRGRLGFTLRVVDIDDDPTLVQRFGLKIPVVAVEDEVVCCHHLDAEALEDVLNP</sequence>
<reference evidence="1 2" key="1">
    <citation type="submission" date="2016-10" db="EMBL/GenBank/DDBJ databases">
        <authorList>
            <person name="de Groot N.N."/>
        </authorList>
    </citation>
    <scope>NUCLEOTIDE SEQUENCE [LARGE SCALE GENOMIC DNA]</scope>
    <source>
        <strain evidence="1 2">DSM 4180</strain>
    </source>
</reference>
<dbReference type="OrthoDB" id="8537427at2"/>
<dbReference type="PANTHER" id="PTHR33558:SF1">
    <property type="entry name" value="GLUTAREDOXIN-LIKE PROTEIN C5ORF63 HOMOLOG"/>
    <property type="match status" value="1"/>
</dbReference>
<evidence type="ECO:0000313" key="1">
    <source>
        <dbReference type="EMBL" id="SFM55159.1"/>
    </source>
</evidence>
<dbReference type="SUPFAM" id="SSF52833">
    <property type="entry name" value="Thioredoxin-like"/>
    <property type="match status" value="1"/>
</dbReference>
<dbReference type="PANTHER" id="PTHR33558">
    <property type="entry name" value="GLUTAREDOXIN-LIKE PROTEIN C5ORF63 HOMOLOG"/>
    <property type="match status" value="1"/>
</dbReference>
<dbReference type="Pfam" id="PF05768">
    <property type="entry name" value="Glrx-like"/>
    <property type="match status" value="1"/>
</dbReference>
<dbReference type="Gene3D" id="3.40.30.10">
    <property type="entry name" value="Glutaredoxin"/>
    <property type="match status" value="1"/>
</dbReference>
<dbReference type="InterPro" id="IPR008554">
    <property type="entry name" value="Glutaredoxin-like"/>
</dbReference>
<protein>
    <submittedName>
        <fullName evidence="1">Glutaredoxin-like domain</fullName>
    </submittedName>
</protein>
<dbReference type="RefSeq" id="WP_090485678.1">
    <property type="nucleotide sequence ID" value="NZ_FOUO01000009.1"/>
</dbReference>